<dbReference type="AlphaFoldDB" id="A0A9Q1INB5"/>
<gene>
    <name evidence="2" type="ORF">SKAU_G00301190</name>
</gene>
<evidence type="ECO:0000256" key="1">
    <source>
        <dbReference type="SAM" id="MobiDB-lite"/>
    </source>
</evidence>
<dbReference type="EMBL" id="JAINUF010000012">
    <property type="protein sequence ID" value="KAJ8345926.1"/>
    <property type="molecule type" value="Genomic_DNA"/>
</dbReference>
<evidence type="ECO:0000313" key="2">
    <source>
        <dbReference type="EMBL" id="KAJ8345926.1"/>
    </source>
</evidence>
<evidence type="ECO:0000313" key="3">
    <source>
        <dbReference type="Proteomes" id="UP001152622"/>
    </source>
</evidence>
<sequence length="145" mass="15566">MRSGTLVFGGEELAGGDGGQERSVRAHGSYVGRTARAKTRPQTQIIPLKAAGIRAEEGLSLKRPLVIRDTGEGPGERKILAFRQPVAIVATVATVALTETDDVTTASRRRRGTVQHLNDIGAAGKTNFGIVYRSSLKRLFHCNLD</sequence>
<keyword evidence="3" id="KW-1185">Reference proteome</keyword>
<protein>
    <submittedName>
        <fullName evidence="2">Uncharacterized protein</fullName>
    </submittedName>
</protein>
<name>A0A9Q1INB5_SYNKA</name>
<proteinExistence type="predicted"/>
<dbReference type="Proteomes" id="UP001152622">
    <property type="component" value="Chromosome 12"/>
</dbReference>
<organism evidence="2 3">
    <name type="scientific">Synaphobranchus kaupii</name>
    <name type="common">Kaup's arrowtooth eel</name>
    <dbReference type="NCBI Taxonomy" id="118154"/>
    <lineage>
        <taxon>Eukaryota</taxon>
        <taxon>Metazoa</taxon>
        <taxon>Chordata</taxon>
        <taxon>Craniata</taxon>
        <taxon>Vertebrata</taxon>
        <taxon>Euteleostomi</taxon>
        <taxon>Actinopterygii</taxon>
        <taxon>Neopterygii</taxon>
        <taxon>Teleostei</taxon>
        <taxon>Anguilliformes</taxon>
        <taxon>Synaphobranchidae</taxon>
        <taxon>Synaphobranchus</taxon>
    </lineage>
</organism>
<comment type="caution">
    <text evidence="2">The sequence shown here is derived from an EMBL/GenBank/DDBJ whole genome shotgun (WGS) entry which is preliminary data.</text>
</comment>
<reference evidence="2" key="1">
    <citation type="journal article" date="2023" name="Science">
        <title>Genome structures resolve the early diversification of teleost fishes.</title>
        <authorList>
            <person name="Parey E."/>
            <person name="Louis A."/>
            <person name="Montfort J."/>
            <person name="Bouchez O."/>
            <person name="Roques C."/>
            <person name="Iampietro C."/>
            <person name="Lluch J."/>
            <person name="Castinel A."/>
            <person name="Donnadieu C."/>
            <person name="Desvignes T."/>
            <person name="Floi Bucao C."/>
            <person name="Jouanno E."/>
            <person name="Wen M."/>
            <person name="Mejri S."/>
            <person name="Dirks R."/>
            <person name="Jansen H."/>
            <person name="Henkel C."/>
            <person name="Chen W.J."/>
            <person name="Zahm M."/>
            <person name="Cabau C."/>
            <person name="Klopp C."/>
            <person name="Thompson A.W."/>
            <person name="Robinson-Rechavi M."/>
            <person name="Braasch I."/>
            <person name="Lecointre G."/>
            <person name="Bobe J."/>
            <person name="Postlethwait J.H."/>
            <person name="Berthelot C."/>
            <person name="Roest Crollius H."/>
            <person name="Guiguen Y."/>
        </authorList>
    </citation>
    <scope>NUCLEOTIDE SEQUENCE</scope>
    <source>
        <strain evidence="2">WJC10195</strain>
    </source>
</reference>
<accession>A0A9Q1INB5</accession>
<feature type="region of interest" description="Disordered" evidence="1">
    <location>
        <begin position="1"/>
        <end position="38"/>
    </location>
</feature>